<dbReference type="RefSeq" id="WP_214301466.1">
    <property type="nucleotide sequence ID" value="NZ_CP108670.1"/>
</dbReference>
<evidence type="ECO:0008006" key="4">
    <source>
        <dbReference type="Google" id="ProtNLM"/>
    </source>
</evidence>
<dbReference type="EMBL" id="CP109491">
    <property type="protein sequence ID" value="WUX41782.1"/>
    <property type="molecule type" value="Genomic_DNA"/>
</dbReference>
<keyword evidence="3" id="KW-1185">Reference proteome</keyword>
<keyword evidence="1" id="KW-0472">Membrane</keyword>
<name>A0ABZ1ZW59_STRAQ</name>
<keyword evidence="1" id="KW-0812">Transmembrane</keyword>
<sequence>MHVADRLLRLLDPARVADPAVSEEEAEMLRMRIISSERHLSRPHPRRRLLVWVSAVTVTVVVAVAGVGLVGGPAQDSAYAATSAPLELEDAQGVPAAETLQQLARAAQMGPTPGSGRVKHFRHETWSLFTKIDGAG</sequence>
<reference evidence="2" key="1">
    <citation type="submission" date="2022-10" db="EMBL/GenBank/DDBJ databases">
        <title>The complete genomes of actinobacterial strains from the NBC collection.</title>
        <authorList>
            <person name="Joergensen T.S."/>
            <person name="Alvarez Arevalo M."/>
            <person name="Sterndorff E.B."/>
            <person name="Faurdal D."/>
            <person name="Vuksanovic O."/>
            <person name="Mourched A.-S."/>
            <person name="Charusanti P."/>
            <person name="Shaw S."/>
            <person name="Blin K."/>
            <person name="Weber T."/>
        </authorList>
    </citation>
    <scope>NUCLEOTIDE SEQUENCE</scope>
    <source>
        <strain evidence="2">NBC_01436</strain>
    </source>
</reference>
<gene>
    <name evidence="2" type="ORF">OG367_38635</name>
</gene>
<evidence type="ECO:0000313" key="2">
    <source>
        <dbReference type="EMBL" id="WUX41782.1"/>
    </source>
</evidence>
<feature type="transmembrane region" description="Helical" evidence="1">
    <location>
        <begin position="49"/>
        <end position="70"/>
    </location>
</feature>
<evidence type="ECO:0000313" key="3">
    <source>
        <dbReference type="Proteomes" id="UP001431926"/>
    </source>
</evidence>
<accession>A0ABZ1ZW59</accession>
<proteinExistence type="predicted"/>
<keyword evidence="1" id="KW-1133">Transmembrane helix</keyword>
<evidence type="ECO:0000256" key="1">
    <source>
        <dbReference type="SAM" id="Phobius"/>
    </source>
</evidence>
<protein>
    <recommendedName>
        <fullName evidence="4">Anti-sigma factor</fullName>
    </recommendedName>
</protein>
<organism evidence="2 3">
    <name type="scientific">Streptomyces anulatus</name>
    <name type="common">Streptomyces chrysomallus</name>
    <dbReference type="NCBI Taxonomy" id="1892"/>
    <lineage>
        <taxon>Bacteria</taxon>
        <taxon>Bacillati</taxon>
        <taxon>Actinomycetota</taxon>
        <taxon>Actinomycetes</taxon>
        <taxon>Kitasatosporales</taxon>
        <taxon>Streptomycetaceae</taxon>
        <taxon>Streptomyces</taxon>
    </lineage>
</organism>
<dbReference type="Proteomes" id="UP001431926">
    <property type="component" value="Chromosome"/>
</dbReference>